<protein>
    <submittedName>
        <fullName evidence="7">TBC1 domain family member 4-like</fullName>
    </submittedName>
</protein>
<dbReference type="PANTHER" id="PTHR47219:SF14">
    <property type="entry name" value="TBC1 DOMAIN FAMILY MEMBER 4"/>
    <property type="match status" value="1"/>
</dbReference>
<feature type="domain" description="Rab-GAP TBC" evidence="6">
    <location>
        <begin position="621"/>
        <end position="815"/>
    </location>
</feature>
<dbReference type="Gene3D" id="1.10.8.270">
    <property type="entry name" value="putative rabgap domain of human tbc1 domain family member 14 like domains"/>
    <property type="match status" value="1"/>
</dbReference>
<evidence type="ECO:0000256" key="3">
    <source>
        <dbReference type="SAM" id="Coils"/>
    </source>
</evidence>
<evidence type="ECO:0000313" key="7">
    <source>
        <dbReference type="Ensembl" id="ENSSANP00000082979.1"/>
    </source>
</evidence>
<dbReference type="SMART" id="SM00164">
    <property type="entry name" value="TBC"/>
    <property type="match status" value="1"/>
</dbReference>
<dbReference type="FunFam" id="1.10.8.270:FF:000001">
    <property type="entry name" value="TBC1 domain family member 1"/>
    <property type="match status" value="1"/>
</dbReference>
<feature type="domain" description="PID" evidence="5">
    <location>
        <begin position="214"/>
        <end position="285"/>
    </location>
</feature>
<dbReference type="AlphaFoldDB" id="A0A671RHI2"/>
<feature type="compositionally biased region" description="Basic and acidic residues" evidence="4">
    <location>
        <begin position="992"/>
        <end position="1001"/>
    </location>
</feature>
<sequence length="1001" mass="113125">MSKTVLQVPEVISSIRQVSKAALKEESKPKQESDESFYNSQKFEVLYCGKVTVNHKKAPSTLIDDCIDKFRQHEIERKRLRLLNGQRSSTEAPVEFIVGDDPLSSSLCEVDEPEPNLNEEELSEVGNGNLDMTSSSSTGSLLGSFECILEDSGFGEQQEIRTRCNSLAGGLQKRPRETGKGSTRRRHASAPNNVQPSDADKNRTMLFQVGRFEVNLISPDTKSVVLEKNFKDISSCSQAVKQTDHFGFICRDVVESGPAQYVCYVFQCASESLVDEVMLTLKQAFTTAAALQSSKNQIKLCEACPMHDLHKLCERIEGLYPPRAKLAIQKYLSQLSDNEQVNIFERVQKMKPASDHEENELVILHLRQLCETKQKSHVHIGEVPQNASGSTVTSDNSIVGRIKLDVFKNKTRSSLTSSLENIFSRGANRMRMRLGSMGSFDRVSITQHGDSPGDSPPGTPPSYTEEDPDAPQFRRRAHTFSHPPIKKKISFTEVSFQACKAPLRRQQSLAPELLGNGEGRKRSLSGCSTDSLTLVPPRRVSWRQKIFLRVASPMSKPSASMQHVDHMDGRELLPLSPRAPQVSPLSPEQGSPADYRALWKKAIHQQILLIRMEKENQRLEGVPKSRRGEVWLLLSQQYRLHHRLPQRQQPPETPYQDLLKQLTAQQHAILVDLGRTFPTHQYFSTQLGAGQLSLYNLLKAYSLLDTEVGYCQGISFVAGLLLLHMSEEQAFDTLKFLMYDLGIRRQYRPDMISLQIQMYQLSRLLHDYHRNVYTHLEEHEICPSLYAAPWFLTLFASQFPLGFVARIFDLLFVQGTEVIFKVALCLLSSHRGEILECDGFESIVDYLKSTIPTLTHSQMEETITKAIKMDISKQLHAYEVEYHVLQDELSDAPPPSEDSDRLDKLEKANAQLKKQNMDLLEKLQAARLKIQTLESSVESFLSRESKMKHLLRSLEQEKASYQKTIERMRSSLPSDAVADVEMTQLKSSTNGKAKETACKKP</sequence>
<dbReference type="InterPro" id="IPR006020">
    <property type="entry name" value="PTB/PI_dom"/>
</dbReference>
<dbReference type="PROSITE" id="PS50086">
    <property type="entry name" value="TBC_RABGAP"/>
    <property type="match status" value="1"/>
</dbReference>
<feature type="region of interest" description="Disordered" evidence="4">
    <location>
        <begin position="442"/>
        <end position="471"/>
    </location>
</feature>
<dbReference type="Proteomes" id="UP000472260">
    <property type="component" value="Unassembled WGS sequence"/>
</dbReference>
<dbReference type="GO" id="GO:0005737">
    <property type="term" value="C:cytoplasm"/>
    <property type="evidence" value="ECO:0007669"/>
    <property type="project" value="UniProtKB-ARBA"/>
</dbReference>
<dbReference type="PROSITE" id="PS01179">
    <property type="entry name" value="PID"/>
    <property type="match status" value="1"/>
</dbReference>
<reference evidence="7" key="2">
    <citation type="submission" date="2025-09" db="UniProtKB">
        <authorList>
            <consortium name="Ensembl"/>
        </authorList>
    </citation>
    <scope>IDENTIFICATION</scope>
</reference>
<evidence type="ECO:0000259" key="5">
    <source>
        <dbReference type="PROSITE" id="PS01179"/>
    </source>
</evidence>
<dbReference type="Gene3D" id="1.10.10.2750">
    <property type="match status" value="1"/>
</dbReference>
<evidence type="ECO:0000256" key="1">
    <source>
        <dbReference type="ARBA" id="ARBA00022468"/>
    </source>
</evidence>
<dbReference type="InterPro" id="IPR050302">
    <property type="entry name" value="Rab_GAP_TBC_domain"/>
</dbReference>
<keyword evidence="2" id="KW-0597">Phosphoprotein</keyword>
<dbReference type="PANTHER" id="PTHR47219">
    <property type="entry name" value="RAB GTPASE-ACTIVATING PROTEIN 1-LIKE"/>
    <property type="match status" value="1"/>
</dbReference>
<dbReference type="Pfam" id="PF00640">
    <property type="entry name" value="PID"/>
    <property type="match status" value="1"/>
</dbReference>
<feature type="region of interest" description="Disordered" evidence="4">
    <location>
        <begin position="165"/>
        <end position="200"/>
    </location>
</feature>
<dbReference type="Gene3D" id="2.30.29.30">
    <property type="entry name" value="Pleckstrin-homology domain (PH domain)/Phosphotyrosine-binding domain (PTB)"/>
    <property type="match status" value="1"/>
</dbReference>
<keyword evidence="8" id="KW-1185">Reference proteome</keyword>
<accession>A0A671RHI2</accession>
<dbReference type="Ensembl" id="ENSSANT00000088185.1">
    <property type="protein sequence ID" value="ENSSANP00000082979.1"/>
    <property type="gene ID" value="ENSSANG00000040408.1"/>
</dbReference>
<dbReference type="InterPro" id="IPR000195">
    <property type="entry name" value="Rab-GAP-TBC_dom"/>
</dbReference>
<dbReference type="Pfam" id="PF11830">
    <property type="entry name" value="DUF3350"/>
    <property type="match status" value="1"/>
</dbReference>
<evidence type="ECO:0000259" key="6">
    <source>
        <dbReference type="PROSITE" id="PS50086"/>
    </source>
</evidence>
<dbReference type="CDD" id="cd01269">
    <property type="entry name" value="PTB_TBC1D1_like"/>
    <property type="match status" value="1"/>
</dbReference>
<dbReference type="InterPro" id="IPR021785">
    <property type="entry name" value="DUF3350"/>
</dbReference>
<dbReference type="FunFam" id="2.30.29.30:FF:000076">
    <property type="entry name" value="TBC1 domain family member 4 isoform X1"/>
    <property type="match status" value="1"/>
</dbReference>
<evidence type="ECO:0000313" key="8">
    <source>
        <dbReference type="Proteomes" id="UP000472260"/>
    </source>
</evidence>
<evidence type="ECO:0000256" key="2">
    <source>
        <dbReference type="ARBA" id="ARBA00022553"/>
    </source>
</evidence>
<feature type="region of interest" description="Disordered" evidence="4">
    <location>
        <begin position="982"/>
        <end position="1001"/>
    </location>
</feature>
<dbReference type="Gene3D" id="1.10.472.80">
    <property type="entry name" value="Ypt/Rab-GAP domain of gyp1p, domain 3"/>
    <property type="match status" value="1"/>
</dbReference>
<dbReference type="InterPro" id="IPR035969">
    <property type="entry name" value="Rab-GAP_TBC_sf"/>
</dbReference>
<dbReference type="SMART" id="SM00462">
    <property type="entry name" value="PTB"/>
    <property type="match status" value="1"/>
</dbReference>
<dbReference type="FunFam" id="1.10.472.80:FF:000003">
    <property type="entry name" value="Putative TBC1 domain family member 1"/>
    <property type="match status" value="1"/>
</dbReference>
<name>A0A671RHI2_9TELE</name>
<proteinExistence type="predicted"/>
<dbReference type="SUPFAM" id="SSF47923">
    <property type="entry name" value="Ypt/Rab-GAP domain of gyp1p"/>
    <property type="match status" value="2"/>
</dbReference>
<reference evidence="7" key="1">
    <citation type="submission" date="2025-08" db="UniProtKB">
        <authorList>
            <consortium name="Ensembl"/>
        </authorList>
    </citation>
    <scope>IDENTIFICATION</scope>
</reference>
<gene>
    <name evidence="7" type="primary">LOC107668890</name>
</gene>
<evidence type="ECO:0000256" key="4">
    <source>
        <dbReference type="SAM" id="MobiDB-lite"/>
    </source>
</evidence>
<dbReference type="Pfam" id="PF00566">
    <property type="entry name" value="RabGAP-TBC"/>
    <property type="match status" value="1"/>
</dbReference>
<dbReference type="SUPFAM" id="SSF50729">
    <property type="entry name" value="PH domain-like"/>
    <property type="match status" value="1"/>
</dbReference>
<keyword evidence="3" id="KW-0175">Coiled coil</keyword>
<organism evidence="7 8">
    <name type="scientific">Sinocyclocheilus anshuiensis</name>
    <dbReference type="NCBI Taxonomy" id="1608454"/>
    <lineage>
        <taxon>Eukaryota</taxon>
        <taxon>Metazoa</taxon>
        <taxon>Chordata</taxon>
        <taxon>Craniata</taxon>
        <taxon>Vertebrata</taxon>
        <taxon>Euteleostomi</taxon>
        <taxon>Actinopterygii</taxon>
        <taxon>Neopterygii</taxon>
        <taxon>Teleostei</taxon>
        <taxon>Ostariophysi</taxon>
        <taxon>Cypriniformes</taxon>
        <taxon>Cyprinidae</taxon>
        <taxon>Cyprininae</taxon>
        <taxon>Sinocyclocheilus</taxon>
    </lineage>
</organism>
<dbReference type="InterPro" id="IPR011993">
    <property type="entry name" value="PH-like_dom_sf"/>
</dbReference>
<dbReference type="GO" id="GO:0005096">
    <property type="term" value="F:GTPase activator activity"/>
    <property type="evidence" value="ECO:0007669"/>
    <property type="project" value="UniProtKB-KW"/>
</dbReference>
<keyword evidence="1" id="KW-0343">GTPase activation</keyword>
<feature type="coiled-coil region" evidence="3">
    <location>
        <begin position="902"/>
        <end position="971"/>
    </location>
</feature>